<organism evidence="1">
    <name type="scientific">hydrocarbon metagenome</name>
    <dbReference type="NCBI Taxonomy" id="938273"/>
    <lineage>
        <taxon>unclassified sequences</taxon>
        <taxon>metagenomes</taxon>
        <taxon>ecological metagenomes</taxon>
    </lineage>
</organism>
<name>A0A0W8G437_9ZZZZ</name>
<dbReference type="AlphaFoldDB" id="A0A0W8G437"/>
<comment type="caution">
    <text evidence="1">The sequence shown here is derived from an EMBL/GenBank/DDBJ whole genome shotgun (WGS) entry which is preliminary data.</text>
</comment>
<accession>A0A0W8G437</accession>
<dbReference type="EMBL" id="LNQE01000276">
    <property type="protein sequence ID" value="KUG27915.1"/>
    <property type="molecule type" value="Genomic_DNA"/>
</dbReference>
<evidence type="ECO:0000313" key="1">
    <source>
        <dbReference type="EMBL" id="KUG27915.1"/>
    </source>
</evidence>
<reference evidence="1" key="1">
    <citation type="journal article" date="2015" name="Proc. Natl. Acad. Sci. U.S.A.">
        <title>Networks of energetic and metabolic interactions define dynamics in microbial communities.</title>
        <authorList>
            <person name="Embree M."/>
            <person name="Liu J.K."/>
            <person name="Al-Bassam M.M."/>
            <person name="Zengler K."/>
        </authorList>
    </citation>
    <scope>NUCLEOTIDE SEQUENCE</scope>
</reference>
<sequence length="84" mass="9132">MNRKHTRTLGEIFTKPTRASIRFDDAVGLFSALGGTVTQRAGSRVAFILAGKVLVLHRPHPSPVMDKGAVEDMRVFLSLCGINP</sequence>
<proteinExistence type="predicted"/>
<gene>
    <name evidence="1" type="ORF">ASZ90_002245</name>
</gene>
<dbReference type="GO" id="GO:0003729">
    <property type="term" value="F:mRNA binding"/>
    <property type="evidence" value="ECO:0007669"/>
    <property type="project" value="InterPro"/>
</dbReference>
<protein>
    <submittedName>
        <fullName evidence="1">Hica protein</fullName>
    </submittedName>
</protein>